<keyword evidence="2" id="KW-0812">Transmembrane</keyword>
<protein>
    <submittedName>
        <fullName evidence="4">Uncharacterized protein</fullName>
    </submittedName>
</protein>
<dbReference type="EMBL" id="JAUEPN010000007">
    <property type="protein sequence ID" value="KAK3292615.1"/>
    <property type="molecule type" value="Genomic_DNA"/>
</dbReference>
<keyword evidence="5" id="KW-1185">Reference proteome</keyword>
<accession>A0AAE0H9T8</accession>
<feature type="compositionally biased region" description="Basic and acidic residues" evidence="1">
    <location>
        <begin position="423"/>
        <end position="444"/>
    </location>
</feature>
<dbReference type="Proteomes" id="UP001278766">
    <property type="component" value="Unassembled WGS sequence"/>
</dbReference>
<keyword evidence="3" id="KW-0732">Signal</keyword>
<feature type="compositionally biased region" description="Low complexity" evidence="1">
    <location>
        <begin position="222"/>
        <end position="232"/>
    </location>
</feature>
<organism evidence="4 5">
    <name type="scientific">Chaetomium fimeti</name>
    <dbReference type="NCBI Taxonomy" id="1854472"/>
    <lineage>
        <taxon>Eukaryota</taxon>
        <taxon>Fungi</taxon>
        <taxon>Dikarya</taxon>
        <taxon>Ascomycota</taxon>
        <taxon>Pezizomycotina</taxon>
        <taxon>Sordariomycetes</taxon>
        <taxon>Sordariomycetidae</taxon>
        <taxon>Sordariales</taxon>
        <taxon>Chaetomiaceae</taxon>
        <taxon>Chaetomium</taxon>
    </lineage>
</organism>
<reference evidence="4" key="2">
    <citation type="submission" date="2023-06" db="EMBL/GenBank/DDBJ databases">
        <authorList>
            <consortium name="Lawrence Berkeley National Laboratory"/>
            <person name="Haridas S."/>
            <person name="Hensen N."/>
            <person name="Bonometti L."/>
            <person name="Westerberg I."/>
            <person name="Brannstrom I.O."/>
            <person name="Guillou S."/>
            <person name="Cros-Aarteil S."/>
            <person name="Calhoun S."/>
            <person name="Kuo A."/>
            <person name="Mondo S."/>
            <person name="Pangilinan J."/>
            <person name="Riley R."/>
            <person name="Labutti K."/>
            <person name="Andreopoulos B."/>
            <person name="Lipzen A."/>
            <person name="Chen C."/>
            <person name="Yanf M."/>
            <person name="Daum C."/>
            <person name="Ng V."/>
            <person name="Clum A."/>
            <person name="Steindorff A."/>
            <person name="Ohm R."/>
            <person name="Martin F."/>
            <person name="Silar P."/>
            <person name="Natvig D."/>
            <person name="Lalanne C."/>
            <person name="Gautier V."/>
            <person name="Ament-Velasquez S.L."/>
            <person name="Kruys A."/>
            <person name="Hutchinson M.I."/>
            <person name="Powell A.J."/>
            <person name="Barry K."/>
            <person name="Miller A.N."/>
            <person name="Grigoriev I.V."/>
            <person name="Debuchy R."/>
            <person name="Gladieux P."/>
            <person name="Thoren M.H."/>
            <person name="Johannesson H."/>
        </authorList>
    </citation>
    <scope>NUCLEOTIDE SEQUENCE</scope>
    <source>
        <strain evidence="4">CBS 168.71</strain>
    </source>
</reference>
<feature type="compositionally biased region" description="Polar residues" evidence="1">
    <location>
        <begin position="274"/>
        <end position="285"/>
    </location>
</feature>
<evidence type="ECO:0000256" key="2">
    <source>
        <dbReference type="SAM" id="Phobius"/>
    </source>
</evidence>
<name>A0AAE0H9T8_9PEZI</name>
<reference evidence="4" key="1">
    <citation type="journal article" date="2023" name="Mol. Phylogenet. Evol.">
        <title>Genome-scale phylogeny and comparative genomics of the fungal order Sordariales.</title>
        <authorList>
            <person name="Hensen N."/>
            <person name="Bonometti L."/>
            <person name="Westerberg I."/>
            <person name="Brannstrom I.O."/>
            <person name="Guillou S."/>
            <person name="Cros-Aarteil S."/>
            <person name="Calhoun S."/>
            <person name="Haridas S."/>
            <person name="Kuo A."/>
            <person name="Mondo S."/>
            <person name="Pangilinan J."/>
            <person name="Riley R."/>
            <person name="LaButti K."/>
            <person name="Andreopoulos B."/>
            <person name="Lipzen A."/>
            <person name="Chen C."/>
            <person name="Yan M."/>
            <person name="Daum C."/>
            <person name="Ng V."/>
            <person name="Clum A."/>
            <person name="Steindorff A."/>
            <person name="Ohm R.A."/>
            <person name="Martin F."/>
            <person name="Silar P."/>
            <person name="Natvig D.O."/>
            <person name="Lalanne C."/>
            <person name="Gautier V."/>
            <person name="Ament-Velasquez S.L."/>
            <person name="Kruys A."/>
            <person name="Hutchinson M.I."/>
            <person name="Powell A.J."/>
            <person name="Barry K."/>
            <person name="Miller A.N."/>
            <person name="Grigoriev I.V."/>
            <person name="Debuchy R."/>
            <person name="Gladieux P."/>
            <person name="Hiltunen Thoren M."/>
            <person name="Johannesson H."/>
        </authorList>
    </citation>
    <scope>NUCLEOTIDE SEQUENCE</scope>
    <source>
        <strain evidence="4">CBS 168.71</strain>
    </source>
</reference>
<feature type="transmembrane region" description="Helical" evidence="2">
    <location>
        <begin position="71"/>
        <end position="92"/>
    </location>
</feature>
<feature type="region of interest" description="Disordered" evidence="1">
    <location>
        <begin position="616"/>
        <end position="640"/>
    </location>
</feature>
<proteinExistence type="predicted"/>
<evidence type="ECO:0000313" key="4">
    <source>
        <dbReference type="EMBL" id="KAK3292615.1"/>
    </source>
</evidence>
<dbReference type="RefSeq" id="XP_062656129.1">
    <property type="nucleotide sequence ID" value="XM_062807729.1"/>
</dbReference>
<gene>
    <name evidence="4" type="ORF">B0H64DRAFT_467896</name>
</gene>
<evidence type="ECO:0000256" key="3">
    <source>
        <dbReference type="SAM" id="SignalP"/>
    </source>
</evidence>
<dbReference type="AlphaFoldDB" id="A0AAE0H9T8"/>
<feature type="compositionally biased region" description="Low complexity" evidence="1">
    <location>
        <begin position="505"/>
        <end position="516"/>
    </location>
</feature>
<feature type="compositionally biased region" description="Polar residues" evidence="1">
    <location>
        <begin position="460"/>
        <end position="470"/>
    </location>
</feature>
<feature type="region of interest" description="Disordered" evidence="1">
    <location>
        <begin position="265"/>
        <end position="342"/>
    </location>
</feature>
<keyword evidence="2" id="KW-0472">Membrane</keyword>
<feature type="signal peptide" evidence="3">
    <location>
        <begin position="1"/>
        <end position="27"/>
    </location>
</feature>
<dbReference type="GeneID" id="87844677"/>
<feature type="compositionally biased region" description="Low complexity" evidence="1">
    <location>
        <begin position="314"/>
        <end position="324"/>
    </location>
</feature>
<feature type="region of interest" description="Disordered" evidence="1">
    <location>
        <begin position="386"/>
        <end position="536"/>
    </location>
</feature>
<evidence type="ECO:0000313" key="5">
    <source>
        <dbReference type="Proteomes" id="UP001278766"/>
    </source>
</evidence>
<sequence>MPPGVSVYNSVLVLLLTASSWAPSCSAAPWTGHLSRRFSLVLDYSPAPSPEDGPPASAGALRDPKYLPAQIGGIVGAYAFSLVLVALLLLALSKTRRDHLRNRDRPPEEDGIFFEEFNPFPDPFLLQQAEEDYKRQLEEFQRSDEFGQLEQFQHQQFQHQQFHQPQFQHPQFQPLEQPQHQQYHHPQFPQPPFEHQQLQTLSLQIPTSPIKNFSLPSPSPLSPTRTGPLSPTKSQRSTVVGRDKVMAQQQLEEMYKYVMEQEQAKAEGREYQGPSLTSPSSNTVNAGPAKAGGLKKERNKPTSLNLARDEKAQSRSSSIFSFLKSPRKNKMGAAGMSISSPIMTPMSGTFPRHDDQEMNAIQPRHYAPPAPPPLVHSDLPFRRAAASAAGSSHLPTPDISPVSTQSIDSRIDAAVGQPPTRAARREQRERETRGQDRLPYHARDVSSTATSTAGDHEPISASSERSTTKLVSLPVSPRPGATRFPSDITLPASPRPQQQSFQLPSHHANANSSTSSFPRTPGGGAGGSGSAAASAVREGGALPLRAYEPSVSSPTTASYATTKQTVFTRPIMSPGGNGGMQTGMRTPWTGAPMPYTPYQPFSPVVPITPSVVTKADRKRMRRMEPKTPTVEMVRSEEDIW</sequence>
<comment type="caution">
    <text evidence="4">The sequence shown here is derived from an EMBL/GenBank/DDBJ whole genome shotgun (WGS) entry which is preliminary data.</text>
</comment>
<feature type="chain" id="PRO_5042020981" evidence="3">
    <location>
        <begin position="28"/>
        <end position="640"/>
    </location>
</feature>
<feature type="region of interest" description="Disordered" evidence="1">
    <location>
        <begin position="208"/>
        <end position="241"/>
    </location>
</feature>
<evidence type="ECO:0000256" key="1">
    <source>
        <dbReference type="SAM" id="MobiDB-lite"/>
    </source>
</evidence>
<keyword evidence="2" id="KW-1133">Transmembrane helix</keyword>